<accession>A0ACC2UI48</accession>
<organism evidence="1 2">
    <name type="scientific">Entomophthora muscae</name>
    <dbReference type="NCBI Taxonomy" id="34485"/>
    <lineage>
        <taxon>Eukaryota</taxon>
        <taxon>Fungi</taxon>
        <taxon>Fungi incertae sedis</taxon>
        <taxon>Zoopagomycota</taxon>
        <taxon>Entomophthoromycotina</taxon>
        <taxon>Entomophthoromycetes</taxon>
        <taxon>Entomophthorales</taxon>
        <taxon>Entomophthoraceae</taxon>
        <taxon>Entomophthora</taxon>
    </lineage>
</organism>
<keyword evidence="2" id="KW-1185">Reference proteome</keyword>
<evidence type="ECO:0000313" key="1">
    <source>
        <dbReference type="EMBL" id="KAJ9086057.1"/>
    </source>
</evidence>
<protein>
    <submittedName>
        <fullName evidence="1">Uncharacterized protein</fullName>
    </submittedName>
</protein>
<gene>
    <name evidence="1" type="ORF">DSO57_1007993</name>
</gene>
<comment type="caution">
    <text evidence="1">The sequence shown here is derived from an EMBL/GenBank/DDBJ whole genome shotgun (WGS) entry which is preliminary data.</text>
</comment>
<dbReference type="EMBL" id="QTSX02000734">
    <property type="protein sequence ID" value="KAJ9086057.1"/>
    <property type="molecule type" value="Genomic_DNA"/>
</dbReference>
<evidence type="ECO:0000313" key="2">
    <source>
        <dbReference type="Proteomes" id="UP001165960"/>
    </source>
</evidence>
<dbReference type="Proteomes" id="UP001165960">
    <property type="component" value="Unassembled WGS sequence"/>
</dbReference>
<name>A0ACC2UI48_9FUNG</name>
<sequence>MGLPKIKGLKKQYEDDPFKPEWNACKTTPFISQLILTEDLIEKQISEASQASSPQKDSKIAEALKDKSKGFVFEPSSAFKINSFALNSYSRPRLASLDYVPDSSYNNFIDSLKESCKKLSSICLEKSQNQQKMLLSGYQKQIEKIQLDSKKLDVHDARKMTFPSSVIFEQQEMYTDKLHQTLILLFRGLLEDECSQWETKIPSDISDYKLAQEKERSDSLKGFYKASLESLEKDYQNISLPETYKNAINAASASSFLPQSNLFPFNELDDNLDSIPADYKDLLKKEVVNMYLLHFGNNTTTSK</sequence>
<reference evidence="1" key="1">
    <citation type="submission" date="2022-04" db="EMBL/GenBank/DDBJ databases">
        <title>Genome of the entomopathogenic fungus Entomophthora muscae.</title>
        <authorList>
            <person name="Elya C."/>
            <person name="Lovett B.R."/>
            <person name="Lee E."/>
            <person name="Macias A.M."/>
            <person name="Hajek A.E."/>
            <person name="De Bivort B.L."/>
            <person name="Kasson M.T."/>
            <person name="De Fine Licht H.H."/>
            <person name="Stajich J.E."/>
        </authorList>
    </citation>
    <scope>NUCLEOTIDE SEQUENCE</scope>
    <source>
        <strain evidence="1">Berkeley</strain>
    </source>
</reference>
<proteinExistence type="predicted"/>